<dbReference type="InterPro" id="IPR019587">
    <property type="entry name" value="Polyketide_cyclase/dehydratase"/>
</dbReference>
<name>A0ABT0JSW9_9ACTN</name>
<reference evidence="2 3" key="1">
    <citation type="submission" date="2022-04" db="EMBL/GenBank/DDBJ databases">
        <title>Genome diversity in the genus Frankia.</title>
        <authorList>
            <person name="Carlos-Shanley C."/>
            <person name="Hahn D."/>
        </authorList>
    </citation>
    <scope>NUCLEOTIDE SEQUENCE [LARGE SCALE GENOMIC DNA]</scope>
    <source>
        <strain evidence="2 3">Ag45/Mut15</strain>
    </source>
</reference>
<evidence type="ECO:0000256" key="1">
    <source>
        <dbReference type="SAM" id="MobiDB-lite"/>
    </source>
</evidence>
<feature type="compositionally biased region" description="Low complexity" evidence="1">
    <location>
        <begin position="173"/>
        <end position="187"/>
    </location>
</feature>
<sequence>MTRRLEVTRMIPASPARVADAFWDIEAWQRVWDPISAVTVGYCDGRGQEFTMRVDRDGRTEEVRTVRWRARDRIDFFSPTAPPMMTWHRGSWIFAAAHGGCAVTAIREYQLAPDPAGTTASEDARADRFHDGFTTRVAAILDCFAAAFARPGPPGTTGADADADIGATDDDTAVSAPGAGPAVAGVR</sequence>
<dbReference type="Gene3D" id="3.30.530.20">
    <property type="match status" value="1"/>
</dbReference>
<organism evidence="2 3">
    <name type="scientific">Frankia umida</name>
    <dbReference type="NCBI Taxonomy" id="573489"/>
    <lineage>
        <taxon>Bacteria</taxon>
        <taxon>Bacillati</taxon>
        <taxon>Actinomycetota</taxon>
        <taxon>Actinomycetes</taxon>
        <taxon>Frankiales</taxon>
        <taxon>Frankiaceae</taxon>
        <taxon>Frankia</taxon>
    </lineage>
</organism>
<comment type="caution">
    <text evidence="2">The sequence shown here is derived from an EMBL/GenBank/DDBJ whole genome shotgun (WGS) entry which is preliminary data.</text>
</comment>
<proteinExistence type="predicted"/>
<dbReference type="Pfam" id="PF10604">
    <property type="entry name" value="Polyketide_cyc2"/>
    <property type="match status" value="1"/>
</dbReference>
<dbReference type="EMBL" id="JALKFT010000002">
    <property type="protein sequence ID" value="MCK9874634.1"/>
    <property type="molecule type" value="Genomic_DNA"/>
</dbReference>
<keyword evidence="3" id="KW-1185">Reference proteome</keyword>
<dbReference type="RefSeq" id="WP_248823266.1">
    <property type="nucleotide sequence ID" value="NZ_JALKFT010000002.1"/>
</dbReference>
<protein>
    <submittedName>
        <fullName evidence="2">SRPBCC family protein</fullName>
    </submittedName>
</protein>
<feature type="compositionally biased region" description="Acidic residues" evidence="1">
    <location>
        <begin position="161"/>
        <end position="172"/>
    </location>
</feature>
<dbReference type="InterPro" id="IPR023393">
    <property type="entry name" value="START-like_dom_sf"/>
</dbReference>
<evidence type="ECO:0000313" key="2">
    <source>
        <dbReference type="EMBL" id="MCK9874634.1"/>
    </source>
</evidence>
<evidence type="ECO:0000313" key="3">
    <source>
        <dbReference type="Proteomes" id="UP001201873"/>
    </source>
</evidence>
<dbReference type="SUPFAM" id="SSF55961">
    <property type="entry name" value="Bet v1-like"/>
    <property type="match status" value="1"/>
</dbReference>
<feature type="region of interest" description="Disordered" evidence="1">
    <location>
        <begin position="152"/>
        <end position="187"/>
    </location>
</feature>
<accession>A0ABT0JSW9</accession>
<dbReference type="Proteomes" id="UP001201873">
    <property type="component" value="Unassembled WGS sequence"/>
</dbReference>
<gene>
    <name evidence="2" type="ORF">MXD59_02350</name>
</gene>